<proteinExistence type="inferred from homology"/>
<dbReference type="PROSITE" id="PS00379">
    <property type="entry name" value="CDP_ALCOHOL_P_TRANSF"/>
    <property type="match status" value="1"/>
</dbReference>
<protein>
    <recommendedName>
        <fullName evidence="8">CDP-alcohol phosphatidyltransferase</fullName>
    </recommendedName>
</protein>
<keyword evidence="6" id="KW-0812">Transmembrane</keyword>
<evidence type="ECO:0000256" key="5">
    <source>
        <dbReference type="RuleBase" id="RU003750"/>
    </source>
</evidence>
<dbReference type="GO" id="GO:0016020">
    <property type="term" value="C:membrane"/>
    <property type="evidence" value="ECO:0007669"/>
    <property type="project" value="UniProtKB-SubCell"/>
</dbReference>
<sequence>MAWIINAKAAQNLRNYKYVGSDNSLLYKYLLSPFAQYCVDTFVPSWMAPNVITLMGLLIEVFTLCVVMFYCPQFAGDENTPRWIYLLIAASLLTYQTLDNMDGKQARKTGSSSPLGLIFDHGCDAVNAGVGALLSCTLFAIPAADTAAVLLACSLTSVPFYWATWEEYHLHALVLPWVNGPSEGVFGGALCGVLTFFVGPTWWHQTIYGVPLYLVPQLACVFGWIVTIAVQTANVCKHVARGARNKLGAIHPALSDLLPFVYLVYLGCAWLRDNPDLMARCPHLALALLFLLTAEAEIALMVAHCSGTRFTCWRPVLTPLAALWANTGIFKSPPVDPFYALLAYFIAASIYFAFFVSRVVIEVKDALGIHAFSIKPRLPKTKQGAPLEAKAKAD</sequence>
<comment type="subcellular location">
    <subcellularLocation>
        <location evidence="1">Membrane</location>
    </subcellularLocation>
</comment>
<evidence type="ECO:0000256" key="6">
    <source>
        <dbReference type="SAM" id="Phobius"/>
    </source>
</evidence>
<reference evidence="7" key="1">
    <citation type="submission" date="2021-01" db="EMBL/GenBank/DDBJ databases">
        <authorList>
            <person name="Corre E."/>
            <person name="Pelletier E."/>
            <person name="Niang G."/>
            <person name="Scheremetjew M."/>
            <person name="Finn R."/>
            <person name="Kale V."/>
            <person name="Holt S."/>
            <person name="Cochrane G."/>
            <person name="Meng A."/>
            <person name="Brown T."/>
            <person name="Cohen L."/>
        </authorList>
    </citation>
    <scope>NUCLEOTIDE SEQUENCE</scope>
    <source>
        <strain evidence="7">CCMP3107</strain>
    </source>
</reference>
<comment type="similarity">
    <text evidence="2 5">Belongs to the CDP-alcohol phosphatidyltransferase class-I family.</text>
</comment>
<organism evidence="7">
    <name type="scientific">Heterosigma akashiwo</name>
    <name type="common">Chromophytic alga</name>
    <name type="synonym">Heterosigma carterae</name>
    <dbReference type="NCBI Taxonomy" id="2829"/>
    <lineage>
        <taxon>Eukaryota</taxon>
        <taxon>Sar</taxon>
        <taxon>Stramenopiles</taxon>
        <taxon>Ochrophyta</taxon>
        <taxon>Raphidophyceae</taxon>
        <taxon>Chattonellales</taxon>
        <taxon>Chattonellaceae</taxon>
        <taxon>Heterosigma</taxon>
    </lineage>
</organism>
<keyword evidence="6" id="KW-1133">Transmembrane helix</keyword>
<dbReference type="PANTHER" id="PTHR10414">
    <property type="entry name" value="ETHANOLAMINEPHOSPHOTRANSFERASE"/>
    <property type="match status" value="1"/>
</dbReference>
<name>A0A6V1R950_HETAK</name>
<dbReference type="PIRSF" id="PIRSF015665">
    <property type="entry name" value="CHOPT"/>
    <property type="match status" value="1"/>
</dbReference>
<dbReference type="PANTHER" id="PTHR10414:SF37">
    <property type="entry name" value="BB IN A BOXCAR, ISOFORM C"/>
    <property type="match status" value="1"/>
</dbReference>
<evidence type="ECO:0000256" key="2">
    <source>
        <dbReference type="ARBA" id="ARBA00010441"/>
    </source>
</evidence>
<evidence type="ECO:0000313" key="7">
    <source>
        <dbReference type="EMBL" id="CAE0634129.1"/>
    </source>
</evidence>
<dbReference type="Gene3D" id="1.20.120.1760">
    <property type="match status" value="1"/>
</dbReference>
<dbReference type="GO" id="GO:0008654">
    <property type="term" value="P:phospholipid biosynthetic process"/>
    <property type="evidence" value="ECO:0007669"/>
    <property type="project" value="InterPro"/>
</dbReference>
<dbReference type="GO" id="GO:0016780">
    <property type="term" value="F:phosphotransferase activity, for other substituted phosphate groups"/>
    <property type="evidence" value="ECO:0007669"/>
    <property type="project" value="InterPro"/>
</dbReference>
<keyword evidence="3 5" id="KW-0808">Transferase</keyword>
<feature type="transmembrane region" description="Helical" evidence="6">
    <location>
        <begin position="83"/>
        <end position="98"/>
    </location>
</feature>
<feature type="transmembrane region" description="Helical" evidence="6">
    <location>
        <begin position="250"/>
        <end position="271"/>
    </location>
</feature>
<accession>A0A6V1R950</accession>
<dbReference type="InterPro" id="IPR014472">
    <property type="entry name" value="CHOPT"/>
</dbReference>
<dbReference type="InterPro" id="IPR048254">
    <property type="entry name" value="CDP_ALCOHOL_P_TRANSF_CS"/>
</dbReference>
<feature type="transmembrane region" description="Helical" evidence="6">
    <location>
        <begin position="338"/>
        <end position="361"/>
    </location>
</feature>
<evidence type="ECO:0008006" key="8">
    <source>
        <dbReference type="Google" id="ProtNLM"/>
    </source>
</evidence>
<evidence type="ECO:0000256" key="4">
    <source>
        <dbReference type="ARBA" id="ARBA00023136"/>
    </source>
</evidence>
<feature type="transmembrane region" description="Helical" evidence="6">
    <location>
        <begin position="148"/>
        <end position="165"/>
    </location>
</feature>
<feature type="transmembrane region" description="Helical" evidence="6">
    <location>
        <begin position="51"/>
        <end position="71"/>
    </location>
</feature>
<feature type="transmembrane region" description="Helical" evidence="6">
    <location>
        <begin position="210"/>
        <end position="230"/>
    </location>
</feature>
<dbReference type="InterPro" id="IPR043130">
    <property type="entry name" value="CDP-OH_PTrfase_TM_dom"/>
</dbReference>
<evidence type="ECO:0000256" key="1">
    <source>
        <dbReference type="ARBA" id="ARBA00004370"/>
    </source>
</evidence>
<dbReference type="Pfam" id="PF01066">
    <property type="entry name" value="CDP-OH_P_transf"/>
    <property type="match status" value="1"/>
</dbReference>
<keyword evidence="4 6" id="KW-0472">Membrane</keyword>
<feature type="transmembrane region" description="Helical" evidence="6">
    <location>
        <begin position="283"/>
        <end position="303"/>
    </location>
</feature>
<dbReference type="AlphaFoldDB" id="A0A6V1R950"/>
<evidence type="ECO:0000256" key="3">
    <source>
        <dbReference type="ARBA" id="ARBA00022679"/>
    </source>
</evidence>
<gene>
    <name evidence="7" type="ORF">HAKA00212_LOCUS12845</name>
</gene>
<feature type="transmembrane region" description="Helical" evidence="6">
    <location>
        <begin position="185"/>
        <end position="203"/>
    </location>
</feature>
<dbReference type="InterPro" id="IPR000462">
    <property type="entry name" value="CDP-OH_P_trans"/>
</dbReference>
<dbReference type="EMBL" id="HBIU01027888">
    <property type="protein sequence ID" value="CAE0634129.1"/>
    <property type="molecule type" value="Transcribed_RNA"/>
</dbReference>